<proteinExistence type="predicted"/>
<accession>A0A840F4W5</accession>
<organism evidence="6 7">
    <name type="scientific">Sphingomonas jinjuensis</name>
    <dbReference type="NCBI Taxonomy" id="535907"/>
    <lineage>
        <taxon>Bacteria</taxon>
        <taxon>Pseudomonadati</taxon>
        <taxon>Pseudomonadota</taxon>
        <taxon>Alphaproteobacteria</taxon>
        <taxon>Sphingomonadales</taxon>
        <taxon>Sphingomonadaceae</taxon>
        <taxon>Sphingomonas</taxon>
    </lineage>
</organism>
<dbReference type="GO" id="GO:0003677">
    <property type="term" value="F:DNA binding"/>
    <property type="evidence" value="ECO:0007669"/>
    <property type="project" value="UniProtKB-KW"/>
</dbReference>
<dbReference type="SMART" id="SM00345">
    <property type="entry name" value="HTH_GNTR"/>
    <property type="match status" value="1"/>
</dbReference>
<dbReference type="PANTHER" id="PTHR43537">
    <property type="entry name" value="TRANSCRIPTIONAL REGULATOR, GNTR FAMILY"/>
    <property type="match status" value="1"/>
</dbReference>
<feature type="compositionally biased region" description="Basic and acidic residues" evidence="4">
    <location>
        <begin position="8"/>
        <end position="19"/>
    </location>
</feature>
<dbReference type="PROSITE" id="PS50949">
    <property type="entry name" value="HTH_GNTR"/>
    <property type="match status" value="1"/>
</dbReference>
<dbReference type="Proteomes" id="UP000529795">
    <property type="component" value="Unassembled WGS sequence"/>
</dbReference>
<feature type="region of interest" description="Disordered" evidence="4">
    <location>
        <begin position="1"/>
        <end position="20"/>
    </location>
</feature>
<dbReference type="InterPro" id="IPR036390">
    <property type="entry name" value="WH_DNA-bd_sf"/>
</dbReference>
<evidence type="ECO:0000256" key="2">
    <source>
        <dbReference type="ARBA" id="ARBA00023125"/>
    </source>
</evidence>
<dbReference type="InterPro" id="IPR011711">
    <property type="entry name" value="GntR_C"/>
</dbReference>
<dbReference type="InterPro" id="IPR008920">
    <property type="entry name" value="TF_FadR/GntR_C"/>
</dbReference>
<keyword evidence="3" id="KW-0804">Transcription</keyword>
<dbReference type="Gene3D" id="1.10.10.10">
    <property type="entry name" value="Winged helix-like DNA-binding domain superfamily/Winged helix DNA-binding domain"/>
    <property type="match status" value="1"/>
</dbReference>
<comment type="caution">
    <text evidence="6">The sequence shown here is derived from an EMBL/GenBank/DDBJ whole genome shotgun (WGS) entry which is preliminary data.</text>
</comment>
<dbReference type="SUPFAM" id="SSF46785">
    <property type="entry name" value="Winged helix' DNA-binding domain"/>
    <property type="match status" value="1"/>
</dbReference>
<dbReference type="SMART" id="SM00895">
    <property type="entry name" value="FCD"/>
    <property type="match status" value="1"/>
</dbReference>
<gene>
    <name evidence="6" type="ORF">GGQ80_002256</name>
</gene>
<dbReference type="Pfam" id="PF00392">
    <property type="entry name" value="GntR"/>
    <property type="match status" value="1"/>
</dbReference>
<name>A0A840F4W5_9SPHN</name>
<sequence>MLNPYEEVSDHRVDADARKSGRRLRGAVAQHLGRAIVTGIFQPGDIMPGEVAHAEALAVSRGAYREAIQTLIAKGLVESKPKAGTRVQPRHRWNLLDPDVLDWAFAAIPDQRLVRSLFELREAIEPVAARLAAERRTKPELRTMREALATMTRLTIGTEAGQQADREFHVSILHASQNDALIALAPSISASIRLTTRLRQRELTMPRDSIPDHRSVYDAIADGDSAAATVAMTTLIRNALKDLQERVLVR</sequence>
<evidence type="ECO:0000256" key="1">
    <source>
        <dbReference type="ARBA" id="ARBA00023015"/>
    </source>
</evidence>
<dbReference type="GO" id="GO:0003700">
    <property type="term" value="F:DNA-binding transcription factor activity"/>
    <property type="evidence" value="ECO:0007669"/>
    <property type="project" value="InterPro"/>
</dbReference>
<dbReference type="CDD" id="cd07377">
    <property type="entry name" value="WHTH_GntR"/>
    <property type="match status" value="1"/>
</dbReference>
<dbReference type="SUPFAM" id="SSF48008">
    <property type="entry name" value="GntR ligand-binding domain-like"/>
    <property type="match status" value="1"/>
</dbReference>
<dbReference type="AlphaFoldDB" id="A0A840F4W5"/>
<evidence type="ECO:0000313" key="6">
    <source>
        <dbReference type="EMBL" id="MBB4154343.1"/>
    </source>
</evidence>
<dbReference type="InterPro" id="IPR000524">
    <property type="entry name" value="Tscrpt_reg_HTH_GntR"/>
</dbReference>
<dbReference type="PANTHER" id="PTHR43537:SF44">
    <property type="entry name" value="GNTR FAMILY REGULATORY PROTEIN"/>
    <property type="match status" value="1"/>
</dbReference>
<keyword evidence="1" id="KW-0805">Transcription regulation</keyword>
<evidence type="ECO:0000259" key="5">
    <source>
        <dbReference type="PROSITE" id="PS50949"/>
    </source>
</evidence>
<dbReference type="RefSeq" id="WP_183984804.1">
    <property type="nucleotide sequence ID" value="NZ_JACIEV010000006.1"/>
</dbReference>
<dbReference type="InterPro" id="IPR036388">
    <property type="entry name" value="WH-like_DNA-bd_sf"/>
</dbReference>
<keyword evidence="2 6" id="KW-0238">DNA-binding</keyword>
<evidence type="ECO:0000256" key="3">
    <source>
        <dbReference type="ARBA" id="ARBA00023163"/>
    </source>
</evidence>
<dbReference type="Gene3D" id="1.20.120.530">
    <property type="entry name" value="GntR ligand-binding domain-like"/>
    <property type="match status" value="1"/>
</dbReference>
<dbReference type="Pfam" id="PF07729">
    <property type="entry name" value="FCD"/>
    <property type="match status" value="1"/>
</dbReference>
<evidence type="ECO:0000256" key="4">
    <source>
        <dbReference type="SAM" id="MobiDB-lite"/>
    </source>
</evidence>
<keyword evidence="7" id="KW-1185">Reference proteome</keyword>
<feature type="domain" description="HTH gntR-type" evidence="5">
    <location>
        <begin position="22"/>
        <end position="90"/>
    </location>
</feature>
<evidence type="ECO:0000313" key="7">
    <source>
        <dbReference type="Proteomes" id="UP000529795"/>
    </source>
</evidence>
<reference evidence="6 7" key="1">
    <citation type="submission" date="2020-08" db="EMBL/GenBank/DDBJ databases">
        <title>Genomic Encyclopedia of Type Strains, Phase IV (KMG-IV): sequencing the most valuable type-strain genomes for metagenomic binning, comparative biology and taxonomic classification.</title>
        <authorList>
            <person name="Goeker M."/>
        </authorList>
    </citation>
    <scope>NUCLEOTIDE SEQUENCE [LARGE SCALE GENOMIC DNA]</scope>
    <source>
        <strain evidence="6 7">YC6723</strain>
    </source>
</reference>
<dbReference type="EMBL" id="JACIEV010000006">
    <property type="protein sequence ID" value="MBB4154343.1"/>
    <property type="molecule type" value="Genomic_DNA"/>
</dbReference>
<protein>
    <submittedName>
        <fullName evidence="6">DNA-binding FadR family transcriptional regulator</fullName>
    </submittedName>
</protein>